<dbReference type="AlphaFoldDB" id="A0A545VBV1"/>
<dbReference type="InterPro" id="IPR005627">
    <property type="entry name" value="CutC-like"/>
</dbReference>
<protein>
    <recommendedName>
        <fullName evidence="2">Copper homeostasis protein cutC homolog</fullName>
    </recommendedName>
</protein>
<sequence>MAPPPLPLPLEVAVFSPADALAAQALGAARVELNRLGSYPAGGLTPPLSALAALASLSSSPPPPQPLRIPVRVMIRPRGPPPADGEPDFVYTPAELDAMRASMSELKASGFMSVERGDGFVFGVLRRDNSSSSSGKLEIDVEACKELVALAHPVPCVFHRAFDPVVAAAVGGGGGGDVVAAVDALVACGFAGVLTAGGDAGGCLDNLGTLGRICEAAAGRIEVVAGGGVRHHNVAGATAALARYYAEQAGEKAGETAGRRGVWVHSAALKPDGSGMDEEEVRKLLEELAR</sequence>
<dbReference type="GO" id="GO:0005507">
    <property type="term" value="F:copper ion binding"/>
    <property type="evidence" value="ECO:0007669"/>
    <property type="project" value="TreeGrafter"/>
</dbReference>
<accession>A0A545VBV1</accession>
<dbReference type="STRING" id="43265.A0A545VBV1"/>
<evidence type="ECO:0000313" key="3">
    <source>
        <dbReference type="EMBL" id="TQV99206.1"/>
    </source>
</evidence>
<reference evidence="3 4" key="1">
    <citation type="journal article" date="2019" name="Appl. Microbiol. Biotechnol.">
        <title>Genome sequence of Isaria javanica and comparative genome analysis insights into family S53 peptidase evolution in fungal entomopathogens.</title>
        <authorList>
            <person name="Lin R."/>
            <person name="Zhang X."/>
            <person name="Xin B."/>
            <person name="Zou M."/>
            <person name="Gao Y."/>
            <person name="Qin F."/>
            <person name="Hu Q."/>
            <person name="Xie B."/>
            <person name="Cheng X."/>
        </authorList>
    </citation>
    <scope>NUCLEOTIDE SEQUENCE [LARGE SCALE GENOMIC DNA]</scope>
    <source>
        <strain evidence="3 4">IJ1G</strain>
    </source>
</reference>
<organism evidence="3 4">
    <name type="scientific">Cordyceps javanica</name>
    <dbReference type="NCBI Taxonomy" id="43265"/>
    <lineage>
        <taxon>Eukaryota</taxon>
        <taxon>Fungi</taxon>
        <taxon>Dikarya</taxon>
        <taxon>Ascomycota</taxon>
        <taxon>Pezizomycotina</taxon>
        <taxon>Sordariomycetes</taxon>
        <taxon>Hypocreomycetidae</taxon>
        <taxon>Hypocreales</taxon>
        <taxon>Cordycipitaceae</taxon>
        <taxon>Cordyceps</taxon>
    </lineage>
</organism>
<keyword evidence="4" id="KW-1185">Reference proteome</keyword>
<proteinExistence type="inferred from homology"/>
<evidence type="ECO:0000256" key="2">
    <source>
        <dbReference type="ARBA" id="ARBA00019014"/>
    </source>
</evidence>
<comment type="similarity">
    <text evidence="1">Belongs to the CutC family.</text>
</comment>
<dbReference type="InterPro" id="IPR036822">
    <property type="entry name" value="CutC-like_dom_sf"/>
</dbReference>
<name>A0A545VBV1_9HYPO</name>
<dbReference type="OrthoDB" id="7392499at2759"/>
<dbReference type="Proteomes" id="UP000315783">
    <property type="component" value="Unassembled WGS sequence"/>
</dbReference>
<dbReference type="EMBL" id="SPUK01000002">
    <property type="protein sequence ID" value="TQV99206.1"/>
    <property type="molecule type" value="Genomic_DNA"/>
</dbReference>
<comment type="caution">
    <text evidence="3">The sequence shown here is derived from an EMBL/GenBank/DDBJ whole genome shotgun (WGS) entry which is preliminary data.</text>
</comment>
<evidence type="ECO:0000256" key="1">
    <source>
        <dbReference type="ARBA" id="ARBA00007768"/>
    </source>
</evidence>
<gene>
    <name evidence="3" type="ORF">IF1G_01421</name>
</gene>
<dbReference type="SUPFAM" id="SSF110395">
    <property type="entry name" value="CutC-like"/>
    <property type="match status" value="1"/>
</dbReference>
<evidence type="ECO:0000313" key="4">
    <source>
        <dbReference type="Proteomes" id="UP000315783"/>
    </source>
</evidence>
<dbReference type="Pfam" id="PF03932">
    <property type="entry name" value="CutC"/>
    <property type="match status" value="1"/>
</dbReference>
<dbReference type="PANTHER" id="PTHR12598:SF0">
    <property type="entry name" value="COPPER HOMEOSTASIS PROTEIN CUTC HOMOLOG"/>
    <property type="match status" value="1"/>
</dbReference>
<dbReference type="Gene3D" id="3.20.20.380">
    <property type="entry name" value="Copper homeostasis (CutC) domain"/>
    <property type="match status" value="1"/>
</dbReference>
<dbReference type="PANTHER" id="PTHR12598">
    <property type="entry name" value="COPPER HOMEOSTASIS PROTEIN CUTC"/>
    <property type="match status" value="1"/>
</dbReference>